<keyword evidence="3" id="KW-1185">Reference proteome</keyword>
<dbReference type="PANTHER" id="PTHR46328:SF30">
    <property type="entry name" value="OS04G0641500 PROTEIN"/>
    <property type="match status" value="1"/>
</dbReference>
<dbReference type="OrthoDB" id="691593at2759"/>
<proteinExistence type="predicted"/>
<dbReference type="Proteomes" id="UP001153076">
    <property type="component" value="Unassembled WGS sequence"/>
</dbReference>
<organism evidence="2 3">
    <name type="scientific">Carnegiea gigantea</name>
    <dbReference type="NCBI Taxonomy" id="171969"/>
    <lineage>
        <taxon>Eukaryota</taxon>
        <taxon>Viridiplantae</taxon>
        <taxon>Streptophyta</taxon>
        <taxon>Embryophyta</taxon>
        <taxon>Tracheophyta</taxon>
        <taxon>Spermatophyta</taxon>
        <taxon>Magnoliopsida</taxon>
        <taxon>eudicotyledons</taxon>
        <taxon>Gunneridae</taxon>
        <taxon>Pentapetalae</taxon>
        <taxon>Caryophyllales</taxon>
        <taxon>Cactineae</taxon>
        <taxon>Cactaceae</taxon>
        <taxon>Cactoideae</taxon>
        <taxon>Echinocereeae</taxon>
        <taxon>Carnegiea</taxon>
    </lineage>
</organism>
<sequence>MTCAVVDHTMEAIKEEVGQQTPKKCRSPVQAIKEWLPLYEEELKAKVGLQFGNLEECEKFYKYYAHHVGFSVRRSSCKKSEGVYKYKYYVCSKQGFKRTPINVNPNLKVKLTREDCMQLAGRDPEKLSLVRKRIQSVLKELKELDGGTNESKISELESFIGLSAPEQIDILPPKYCHSKGSGKQIKGGKEIAMEQQ</sequence>
<accession>A0A9Q1KLS7</accession>
<reference evidence="2" key="1">
    <citation type="submission" date="2022-04" db="EMBL/GenBank/DDBJ databases">
        <title>Carnegiea gigantea Genome sequencing and assembly v2.</title>
        <authorList>
            <person name="Copetti D."/>
            <person name="Sanderson M.J."/>
            <person name="Burquez A."/>
            <person name="Wojciechowski M.F."/>
        </authorList>
    </citation>
    <scope>NUCLEOTIDE SEQUENCE</scope>
    <source>
        <strain evidence="2">SGP5-SGP5p</strain>
        <tissue evidence="2">Aerial part</tissue>
    </source>
</reference>
<protein>
    <recommendedName>
        <fullName evidence="1">FAR1 domain-containing protein</fullName>
    </recommendedName>
</protein>
<dbReference type="PANTHER" id="PTHR46328">
    <property type="entry name" value="FAR-RED IMPAIRED RESPONSIVE (FAR1) FAMILY PROTEIN-RELATED"/>
    <property type="match status" value="1"/>
</dbReference>
<dbReference type="EMBL" id="JAKOGI010000066">
    <property type="protein sequence ID" value="KAJ8445970.1"/>
    <property type="molecule type" value="Genomic_DNA"/>
</dbReference>
<comment type="caution">
    <text evidence="2">The sequence shown here is derived from an EMBL/GenBank/DDBJ whole genome shotgun (WGS) entry which is preliminary data.</text>
</comment>
<name>A0A9Q1KLS7_9CARY</name>
<dbReference type="InterPro" id="IPR004330">
    <property type="entry name" value="FAR1_DNA_bnd_dom"/>
</dbReference>
<feature type="domain" description="FAR1" evidence="1">
    <location>
        <begin position="59"/>
        <end position="116"/>
    </location>
</feature>
<dbReference type="AlphaFoldDB" id="A0A9Q1KLS7"/>
<dbReference type="Pfam" id="PF03101">
    <property type="entry name" value="FAR1"/>
    <property type="match status" value="1"/>
</dbReference>
<evidence type="ECO:0000313" key="2">
    <source>
        <dbReference type="EMBL" id="KAJ8445970.1"/>
    </source>
</evidence>
<evidence type="ECO:0000313" key="3">
    <source>
        <dbReference type="Proteomes" id="UP001153076"/>
    </source>
</evidence>
<evidence type="ECO:0000259" key="1">
    <source>
        <dbReference type="Pfam" id="PF03101"/>
    </source>
</evidence>
<gene>
    <name evidence="2" type="ORF">Cgig2_001288</name>
</gene>